<evidence type="ECO:0000313" key="2">
    <source>
        <dbReference type="Proteomes" id="UP000320231"/>
    </source>
</evidence>
<accession>A0A455U9T6</accession>
<dbReference type="EMBL" id="AP019514">
    <property type="protein sequence ID" value="BBI62950.1"/>
    <property type="molecule type" value="Genomic_DNA"/>
</dbReference>
<gene>
    <name evidence="1" type="ORF">HSBAA_42560</name>
</gene>
<evidence type="ECO:0000313" key="1">
    <source>
        <dbReference type="EMBL" id="BBI62950.1"/>
    </source>
</evidence>
<proteinExistence type="predicted"/>
<dbReference type="InterPro" id="IPR037151">
    <property type="entry name" value="AlkB-like_sf"/>
</dbReference>
<dbReference type="SUPFAM" id="SSF51197">
    <property type="entry name" value="Clavaminate synthase-like"/>
    <property type="match status" value="1"/>
</dbReference>
<evidence type="ECO:0008006" key="3">
    <source>
        <dbReference type="Google" id="ProtNLM"/>
    </source>
</evidence>
<dbReference type="Proteomes" id="UP000320231">
    <property type="component" value="Chromosome"/>
</dbReference>
<name>A0A455U9T6_9GAMM</name>
<dbReference type="AlphaFoldDB" id="A0A455U9T6"/>
<protein>
    <recommendedName>
        <fullName evidence="3">Alpha-ketoglutarate-dependent dioxygenase AlkB-like domain-containing protein</fullName>
    </recommendedName>
</protein>
<organism evidence="1 2">
    <name type="scientific">Vreelandella sulfidaeris</name>
    <dbReference type="NCBI Taxonomy" id="115553"/>
    <lineage>
        <taxon>Bacteria</taxon>
        <taxon>Pseudomonadati</taxon>
        <taxon>Pseudomonadota</taxon>
        <taxon>Gammaproteobacteria</taxon>
        <taxon>Oceanospirillales</taxon>
        <taxon>Halomonadaceae</taxon>
        <taxon>Vreelandella</taxon>
    </lineage>
</organism>
<sequence length="71" mass="7860">MQISRFPISTLAIQNGVSVARLLRELKQVVESHCGEGFNSCLGNFYNSGEEGMSWHSDAEKTLLRMGQSGR</sequence>
<dbReference type="KEGG" id="hsr:HSBAA_42560"/>
<dbReference type="Gene3D" id="2.60.120.590">
    <property type="entry name" value="Alpha-ketoglutarate-dependent dioxygenase AlkB-like"/>
    <property type="match status" value="1"/>
</dbReference>
<reference evidence="1 2" key="1">
    <citation type="journal article" date="2019" name="Microbiol. Resour. Announc.">
        <title>Complete Genome Sequence of Halomonas sulfidaeris Strain Esulfide1 Isolated from a Metal Sulfide Rock at a Depth of 2,200 Meters, Obtained Using Nanopore Sequencing.</title>
        <authorList>
            <person name="Saito M."/>
            <person name="Nishigata A."/>
            <person name="Galipon J."/>
            <person name="Arakawa K."/>
        </authorList>
    </citation>
    <scope>NUCLEOTIDE SEQUENCE [LARGE SCALE GENOMIC DNA]</scope>
    <source>
        <strain evidence="1 2">ATCC BAA-803</strain>
    </source>
</reference>